<reference evidence="2" key="1">
    <citation type="submission" date="2020-02" db="EMBL/GenBank/DDBJ databases">
        <authorList>
            <person name="Meier V. D."/>
        </authorList>
    </citation>
    <scope>NUCLEOTIDE SEQUENCE</scope>
    <source>
        <strain evidence="2">AVDCRST_MAG19</strain>
    </source>
</reference>
<gene>
    <name evidence="2" type="ORF">AVDCRST_MAG19-4999</name>
</gene>
<keyword evidence="1" id="KW-0812">Transmembrane</keyword>
<dbReference type="Gene3D" id="1.20.120.1630">
    <property type="match status" value="1"/>
</dbReference>
<evidence type="ECO:0000256" key="1">
    <source>
        <dbReference type="SAM" id="Phobius"/>
    </source>
</evidence>
<keyword evidence="1" id="KW-1133">Transmembrane helix</keyword>
<dbReference type="EMBL" id="CADCWL010000264">
    <property type="protein sequence ID" value="CAA9586980.1"/>
    <property type="molecule type" value="Genomic_DNA"/>
</dbReference>
<protein>
    <recommendedName>
        <fullName evidence="3">Methanethiol S-methyltransferase</fullName>
    </recommendedName>
</protein>
<proteinExistence type="predicted"/>
<feature type="transmembrane region" description="Helical" evidence="1">
    <location>
        <begin position="106"/>
        <end position="125"/>
    </location>
</feature>
<name>A0A6J4VVU9_9BACT</name>
<keyword evidence="1" id="KW-0472">Membrane</keyword>
<dbReference type="AlphaFoldDB" id="A0A6J4VVU9"/>
<evidence type="ECO:0008006" key="3">
    <source>
        <dbReference type="Google" id="ProtNLM"/>
    </source>
</evidence>
<organism evidence="2">
    <name type="scientific">uncultured Thermomicrobiales bacterium</name>
    <dbReference type="NCBI Taxonomy" id="1645740"/>
    <lineage>
        <taxon>Bacteria</taxon>
        <taxon>Pseudomonadati</taxon>
        <taxon>Thermomicrobiota</taxon>
        <taxon>Thermomicrobia</taxon>
        <taxon>Thermomicrobiales</taxon>
        <taxon>environmental samples</taxon>
    </lineage>
</organism>
<sequence>MHGKSATKRHPVHSPASAGARTAVLRPALAVTAFALLHSAAAASPLRRAVGARLGDRRAAGTERVLYVAQAALSTGLLGLDLLRLPDRPLYRVSGRPRRAMQAGQWLALLGVGGVAVAVGPRRFLGLPQLFDLVAGRPLREGVVAQHPLPAGEELGWSGPYRLSRHPNNYFPLLAWWLSPTMTQKWATVGVAAGVYMLLGSLHEERRLLATYGDRYRRYRAEVPHALGPPRRRPVEG</sequence>
<evidence type="ECO:0000313" key="2">
    <source>
        <dbReference type="EMBL" id="CAA9586980.1"/>
    </source>
</evidence>
<accession>A0A6J4VVU9</accession>